<feature type="domain" description="C2H2-type" evidence="2">
    <location>
        <begin position="660"/>
        <end position="689"/>
    </location>
</feature>
<organism evidence="3 4">
    <name type="scientific">Cephus cinctus</name>
    <name type="common">Wheat stem sawfly</name>
    <dbReference type="NCBI Taxonomy" id="211228"/>
    <lineage>
        <taxon>Eukaryota</taxon>
        <taxon>Metazoa</taxon>
        <taxon>Ecdysozoa</taxon>
        <taxon>Arthropoda</taxon>
        <taxon>Hexapoda</taxon>
        <taxon>Insecta</taxon>
        <taxon>Pterygota</taxon>
        <taxon>Neoptera</taxon>
        <taxon>Endopterygota</taxon>
        <taxon>Hymenoptera</taxon>
        <taxon>Cephoidea</taxon>
        <taxon>Cephidae</taxon>
        <taxon>Cephus</taxon>
    </lineage>
</organism>
<dbReference type="GO" id="GO:0008270">
    <property type="term" value="F:zinc ion binding"/>
    <property type="evidence" value="ECO:0007669"/>
    <property type="project" value="UniProtKB-KW"/>
</dbReference>
<dbReference type="AlphaFoldDB" id="A0AAJ7BNK7"/>
<dbReference type="SUPFAM" id="SSF57667">
    <property type="entry name" value="beta-beta-alpha zinc fingers"/>
    <property type="match status" value="1"/>
</dbReference>
<reference evidence="4" key="1">
    <citation type="submission" date="2025-08" db="UniProtKB">
        <authorList>
            <consortium name="RefSeq"/>
        </authorList>
    </citation>
    <scope>IDENTIFICATION</scope>
</reference>
<dbReference type="GeneID" id="107265305"/>
<feature type="domain" description="C2H2-type" evidence="2">
    <location>
        <begin position="633"/>
        <end position="660"/>
    </location>
</feature>
<keyword evidence="1" id="KW-0862">Zinc</keyword>
<dbReference type="PROSITE" id="PS50157">
    <property type="entry name" value="ZINC_FINGER_C2H2_2"/>
    <property type="match status" value="2"/>
</dbReference>
<keyword evidence="3" id="KW-1185">Reference proteome</keyword>
<dbReference type="InterPro" id="IPR036236">
    <property type="entry name" value="Znf_C2H2_sf"/>
</dbReference>
<dbReference type="PROSITE" id="PS00028">
    <property type="entry name" value="ZINC_FINGER_C2H2_1"/>
    <property type="match status" value="2"/>
</dbReference>
<dbReference type="Proteomes" id="UP000694920">
    <property type="component" value="Unplaced"/>
</dbReference>
<sequence>MMTLLNTMTDYYSNSEKFDGMATPNSMLMDDRWKSKKVFLLSMNALKHQNRNFTNKISKVYTRRIIKNFKGNTVLYMLKRNNEQSEDGINWNNLSMNNQTIATISPSSDTIDNYNSQHLSKISETISIDHLNIDDNKFNTEKSLQVQKALSQQVTRNLPNILRPKCTKLKYKAENSENSQDYRYDVPGNLQHNCDPVKHISKEAHQTTATDVKKVYIKNSGNKRKQVYKPLSIKQESPKWVSENEISEETLLEGTSNKKNFNEINVKTFASSDKNKLRIDDVEESQTVMTDQSLNCMLQSKMYMEQEFHLNTNMIDQGNIESQDFKCTSNQNEINGIQSELCIPNYTDFLGIGNYLTDSDEVHKLLHPTLDDYNYKTDSRNSDTNDLDLLIRHNCAEQHVKTVRKLLPESIIIRNDICGREKANNVVKDTESSIENTVLFKNIELPGRNIAQNELKFECNKNIQNIGNWNVHEILDSQVTAYKIQDDNVLDLPYSLVNNSMTIQETSDNLITESELLLNHKNSHKKKRNKLTTKKMSKEKSNKNKCDNTAADCLTECTEQFGDGCFHEFKTSIVHYDAEKNIYKNHLYFSKNLITTYDSASCEKKYKRRSDKIDHIKILHEAAILPKEPPASLRCTSCSKIYSKLGSLKKHMELHENFRLTCKRCSKTFREKVDFTRHVDRKCHNANTL</sequence>
<keyword evidence="1" id="KW-0863">Zinc-finger</keyword>
<gene>
    <name evidence="4" type="primary">LOC107265305</name>
</gene>
<dbReference type="KEGG" id="ccin:107265305"/>
<evidence type="ECO:0000259" key="2">
    <source>
        <dbReference type="PROSITE" id="PS50157"/>
    </source>
</evidence>
<keyword evidence="1" id="KW-0479">Metal-binding</keyword>
<dbReference type="RefSeq" id="XP_015590117.1">
    <property type="nucleotide sequence ID" value="XM_015734631.2"/>
</dbReference>
<dbReference type="InterPro" id="IPR013087">
    <property type="entry name" value="Znf_C2H2_type"/>
</dbReference>
<protein>
    <submittedName>
        <fullName evidence="4">Uncharacterized protein LOC107265305 isoform X1</fullName>
    </submittedName>
</protein>
<dbReference type="CTD" id="39364"/>
<dbReference type="SMART" id="SM00355">
    <property type="entry name" value="ZnF_C2H2"/>
    <property type="match status" value="3"/>
</dbReference>
<dbReference type="Gene3D" id="3.30.160.60">
    <property type="entry name" value="Classic Zinc Finger"/>
    <property type="match status" value="1"/>
</dbReference>
<evidence type="ECO:0000256" key="1">
    <source>
        <dbReference type="PROSITE-ProRule" id="PRU00042"/>
    </source>
</evidence>
<proteinExistence type="predicted"/>
<evidence type="ECO:0000313" key="4">
    <source>
        <dbReference type="RefSeq" id="XP_015590117.1"/>
    </source>
</evidence>
<name>A0AAJ7BNK7_CEPCN</name>
<accession>A0AAJ7BNK7</accession>
<evidence type="ECO:0000313" key="3">
    <source>
        <dbReference type="Proteomes" id="UP000694920"/>
    </source>
</evidence>